<evidence type="ECO:0000313" key="4">
    <source>
        <dbReference type="Proteomes" id="UP001209878"/>
    </source>
</evidence>
<dbReference type="Proteomes" id="UP001209878">
    <property type="component" value="Unassembled WGS sequence"/>
</dbReference>
<keyword evidence="4" id="KW-1185">Reference proteome</keyword>
<feature type="transmembrane region" description="Helical" evidence="2">
    <location>
        <begin position="173"/>
        <end position="192"/>
    </location>
</feature>
<keyword evidence="2" id="KW-0812">Transmembrane</keyword>
<dbReference type="EMBL" id="JAODUO010000047">
    <property type="protein sequence ID" value="KAK2191693.1"/>
    <property type="molecule type" value="Genomic_DNA"/>
</dbReference>
<sequence length="282" mass="32930">MLMTSGNIIEEETTRGSSSHQFARKDSSIVHRDYDDGKVTDDSVLQFLQTGYTHFTKRISKIFSVNNNFVAYQETVLHTSRDVFQSDTNKLLTQKARDKRNTKYDTHNILPQQSGGEMTEQITHISPLKLESSHVNASHEITTVSSSRNTTDSRLELQINWNRYMLCYRSEQTTNATVCLAVLLLVLLFVVYRSKMWREKDEYWNYLAAPDSRFHLDDDWTYNRHNRPRLNINLKEMLQSKVQAVQMLFRKAKRRRGLGGKYTRLTSIDEQDSEDELFTQAV</sequence>
<evidence type="ECO:0000313" key="3">
    <source>
        <dbReference type="EMBL" id="KAK2191693.1"/>
    </source>
</evidence>
<evidence type="ECO:0000256" key="2">
    <source>
        <dbReference type="SAM" id="Phobius"/>
    </source>
</evidence>
<gene>
    <name evidence="3" type="ORF">NP493_47g00022</name>
</gene>
<comment type="caution">
    <text evidence="3">The sequence shown here is derived from an EMBL/GenBank/DDBJ whole genome shotgun (WGS) entry which is preliminary data.</text>
</comment>
<protein>
    <submittedName>
        <fullName evidence="3">Uncharacterized protein</fullName>
    </submittedName>
</protein>
<keyword evidence="2" id="KW-1133">Transmembrane helix</keyword>
<feature type="region of interest" description="Disordered" evidence="1">
    <location>
        <begin position="1"/>
        <end position="24"/>
    </location>
</feature>
<proteinExistence type="predicted"/>
<keyword evidence="2" id="KW-0472">Membrane</keyword>
<evidence type="ECO:0000256" key="1">
    <source>
        <dbReference type="SAM" id="MobiDB-lite"/>
    </source>
</evidence>
<accession>A0AAD9UJC7</accession>
<dbReference type="AlphaFoldDB" id="A0AAD9UJC7"/>
<reference evidence="3" key="1">
    <citation type="journal article" date="2023" name="Mol. Biol. Evol.">
        <title>Third-Generation Sequencing Reveals the Adaptive Role of the Epigenome in Three Deep-Sea Polychaetes.</title>
        <authorList>
            <person name="Perez M."/>
            <person name="Aroh O."/>
            <person name="Sun Y."/>
            <person name="Lan Y."/>
            <person name="Juniper S.K."/>
            <person name="Young C.R."/>
            <person name="Angers B."/>
            <person name="Qian P.Y."/>
        </authorList>
    </citation>
    <scope>NUCLEOTIDE SEQUENCE</scope>
    <source>
        <strain evidence="3">R07B-5</strain>
    </source>
</reference>
<name>A0AAD9UJC7_RIDPI</name>
<organism evidence="3 4">
    <name type="scientific">Ridgeia piscesae</name>
    <name type="common">Tubeworm</name>
    <dbReference type="NCBI Taxonomy" id="27915"/>
    <lineage>
        <taxon>Eukaryota</taxon>
        <taxon>Metazoa</taxon>
        <taxon>Spiralia</taxon>
        <taxon>Lophotrochozoa</taxon>
        <taxon>Annelida</taxon>
        <taxon>Polychaeta</taxon>
        <taxon>Sedentaria</taxon>
        <taxon>Canalipalpata</taxon>
        <taxon>Sabellida</taxon>
        <taxon>Siboglinidae</taxon>
        <taxon>Ridgeia</taxon>
    </lineage>
</organism>